<evidence type="ECO:0000313" key="8">
    <source>
        <dbReference type="EMBL" id="PPK97241.1"/>
    </source>
</evidence>
<dbReference type="GO" id="GO:0016020">
    <property type="term" value="C:membrane"/>
    <property type="evidence" value="ECO:0007669"/>
    <property type="project" value="UniProtKB-SubCell"/>
</dbReference>
<organism evidence="8 9">
    <name type="scientific">Kineococcus xinjiangensis</name>
    <dbReference type="NCBI Taxonomy" id="512762"/>
    <lineage>
        <taxon>Bacteria</taxon>
        <taxon>Bacillati</taxon>
        <taxon>Actinomycetota</taxon>
        <taxon>Actinomycetes</taxon>
        <taxon>Kineosporiales</taxon>
        <taxon>Kineosporiaceae</taxon>
        <taxon>Kineococcus</taxon>
    </lineage>
</organism>
<name>A0A2S6ISV0_9ACTN</name>
<feature type="transmembrane region" description="Helical" evidence="6">
    <location>
        <begin position="99"/>
        <end position="119"/>
    </location>
</feature>
<feature type="transmembrane region" description="Helical" evidence="6">
    <location>
        <begin position="354"/>
        <end position="375"/>
    </location>
</feature>
<feature type="transmembrane region" description="Helical" evidence="6">
    <location>
        <begin position="222"/>
        <end position="253"/>
    </location>
</feature>
<dbReference type="Pfam" id="PF04932">
    <property type="entry name" value="Wzy_C"/>
    <property type="match status" value="1"/>
</dbReference>
<reference evidence="8 9" key="1">
    <citation type="submission" date="2018-02" db="EMBL/GenBank/DDBJ databases">
        <title>Genomic Encyclopedia of Archaeal and Bacterial Type Strains, Phase II (KMG-II): from individual species to whole genera.</title>
        <authorList>
            <person name="Goeker M."/>
        </authorList>
    </citation>
    <scope>NUCLEOTIDE SEQUENCE [LARGE SCALE GENOMIC DNA]</scope>
    <source>
        <strain evidence="8 9">DSM 22857</strain>
    </source>
</reference>
<evidence type="ECO:0000259" key="7">
    <source>
        <dbReference type="Pfam" id="PF04932"/>
    </source>
</evidence>
<accession>A0A2S6ISV0</accession>
<feature type="domain" description="O-antigen ligase-related" evidence="7">
    <location>
        <begin position="221"/>
        <end position="366"/>
    </location>
</feature>
<feature type="transmembrane region" description="Helical" evidence="6">
    <location>
        <begin position="259"/>
        <end position="278"/>
    </location>
</feature>
<evidence type="ECO:0000256" key="6">
    <source>
        <dbReference type="SAM" id="Phobius"/>
    </source>
</evidence>
<dbReference type="EMBL" id="PTJD01000004">
    <property type="protein sequence ID" value="PPK97241.1"/>
    <property type="molecule type" value="Genomic_DNA"/>
</dbReference>
<evidence type="ECO:0000256" key="5">
    <source>
        <dbReference type="SAM" id="MobiDB-lite"/>
    </source>
</evidence>
<feature type="transmembrane region" description="Helical" evidence="6">
    <location>
        <begin position="44"/>
        <end position="63"/>
    </location>
</feature>
<keyword evidence="2 6" id="KW-0812">Transmembrane</keyword>
<dbReference type="InterPro" id="IPR051533">
    <property type="entry name" value="WaaL-like"/>
</dbReference>
<sequence length="443" mass="45690">MLPSARLGTPPHTLPPATPAPSRRQASPMTTAGSGGTGRREGRWVTWYAVAVLVLGAGVLAIVGGSTQSLVFALWMCAYAVAALGLLDDLFRSRRPFAVPLPLAGFVALAAASVLWTVSPELTNRRALGIAGTVTVGVFLAHRLRPIDLLDALRRAVLIIAVASLLLYLSGSPLALDEVHGTLRGILITKNTLGRMLAFGILAAVAVALLDRARRRRSAVSLLVMLGALALTGSTGGMLTAAAALGVLVPVALATQRRARAAVLGAGLFATATALVVAPRLSLTGVTGVVGEDATLTGRTEIWEASLRALADRPLLGYGYGAFWHEDLGAAASDHIRARLQWNVPNAHNGLLDIALDLGVVGAALAVALLVGVLVRGVRDVWQGRISAGSLRLAVLAATVASNLAETGLMQHNALPTIVLVAALALPDPRARGLQPRPAPGPA</sequence>
<keyword evidence="9" id="KW-1185">Reference proteome</keyword>
<comment type="caution">
    <text evidence="8">The sequence shown here is derived from an EMBL/GenBank/DDBJ whole genome shotgun (WGS) entry which is preliminary data.</text>
</comment>
<dbReference type="Proteomes" id="UP000239485">
    <property type="component" value="Unassembled WGS sequence"/>
</dbReference>
<dbReference type="AlphaFoldDB" id="A0A2S6ISV0"/>
<evidence type="ECO:0000256" key="4">
    <source>
        <dbReference type="ARBA" id="ARBA00023136"/>
    </source>
</evidence>
<protein>
    <submittedName>
        <fullName evidence="8">O-antigen ligase</fullName>
    </submittedName>
</protein>
<keyword evidence="8" id="KW-0436">Ligase</keyword>
<evidence type="ECO:0000256" key="2">
    <source>
        <dbReference type="ARBA" id="ARBA00022692"/>
    </source>
</evidence>
<evidence type="ECO:0000256" key="3">
    <source>
        <dbReference type="ARBA" id="ARBA00022989"/>
    </source>
</evidence>
<comment type="subcellular location">
    <subcellularLocation>
        <location evidence="1">Membrane</location>
        <topology evidence="1">Multi-pass membrane protein</topology>
    </subcellularLocation>
</comment>
<dbReference type="GO" id="GO:0016874">
    <property type="term" value="F:ligase activity"/>
    <property type="evidence" value="ECO:0007669"/>
    <property type="project" value="UniProtKB-KW"/>
</dbReference>
<keyword evidence="3 6" id="KW-1133">Transmembrane helix</keyword>
<evidence type="ECO:0000313" key="9">
    <source>
        <dbReference type="Proteomes" id="UP000239485"/>
    </source>
</evidence>
<dbReference type="PANTHER" id="PTHR37422">
    <property type="entry name" value="TEICHURONIC ACID BIOSYNTHESIS PROTEIN TUAE"/>
    <property type="match status" value="1"/>
</dbReference>
<feature type="transmembrane region" description="Helical" evidence="6">
    <location>
        <begin position="192"/>
        <end position="210"/>
    </location>
</feature>
<dbReference type="PANTHER" id="PTHR37422:SF13">
    <property type="entry name" value="LIPOPOLYSACCHARIDE BIOSYNTHESIS PROTEIN PA4999-RELATED"/>
    <property type="match status" value="1"/>
</dbReference>
<gene>
    <name evidence="8" type="ORF">CLV92_10458</name>
</gene>
<feature type="transmembrane region" description="Helical" evidence="6">
    <location>
        <begin position="156"/>
        <end position="176"/>
    </location>
</feature>
<feature type="transmembrane region" description="Helical" evidence="6">
    <location>
        <begin position="69"/>
        <end position="87"/>
    </location>
</feature>
<evidence type="ECO:0000256" key="1">
    <source>
        <dbReference type="ARBA" id="ARBA00004141"/>
    </source>
</evidence>
<proteinExistence type="predicted"/>
<dbReference type="InterPro" id="IPR007016">
    <property type="entry name" value="O-antigen_ligase-rel_domated"/>
</dbReference>
<feature type="region of interest" description="Disordered" evidence="5">
    <location>
        <begin position="1"/>
        <end position="39"/>
    </location>
</feature>
<keyword evidence="4 6" id="KW-0472">Membrane</keyword>